<evidence type="ECO:0000313" key="9">
    <source>
        <dbReference type="Proteomes" id="UP000231383"/>
    </source>
</evidence>
<dbReference type="PANTHER" id="PTHR30562:SF1">
    <property type="entry name" value="UVRABC SYSTEM PROTEIN C"/>
    <property type="match status" value="1"/>
</dbReference>
<dbReference type="Pfam" id="PF08459">
    <property type="entry name" value="UvrC_RNaseH_dom"/>
    <property type="match status" value="1"/>
</dbReference>
<keyword evidence="3" id="KW-0228">DNA excision</keyword>
<evidence type="ECO:0000256" key="2">
    <source>
        <dbReference type="ARBA" id="ARBA00022763"/>
    </source>
</evidence>
<keyword evidence="5" id="KW-0234">DNA repair</keyword>
<dbReference type="GO" id="GO:0009381">
    <property type="term" value="F:excinuclease ABC activity"/>
    <property type="evidence" value="ECO:0007669"/>
    <property type="project" value="InterPro"/>
</dbReference>
<reference evidence="9" key="1">
    <citation type="submission" date="2017-09" db="EMBL/GenBank/DDBJ databases">
        <title>Depth-based differentiation of microbial function through sediment-hosted aquifers and enrichment of novel symbionts in the deep terrestrial subsurface.</title>
        <authorList>
            <person name="Probst A.J."/>
            <person name="Ladd B."/>
            <person name="Jarett J.K."/>
            <person name="Geller-Mcgrath D.E."/>
            <person name="Sieber C.M.K."/>
            <person name="Emerson J.B."/>
            <person name="Anantharaman K."/>
            <person name="Thomas B.C."/>
            <person name="Malmstrom R."/>
            <person name="Stieglmeier M."/>
            <person name="Klingl A."/>
            <person name="Woyke T."/>
            <person name="Ryan C.M."/>
            <person name="Banfield J.F."/>
        </authorList>
    </citation>
    <scope>NUCLEOTIDE SEQUENCE [LARGE SCALE GENOMIC DNA]</scope>
</reference>
<evidence type="ECO:0008006" key="10">
    <source>
        <dbReference type="Google" id="ProtNLM"/>
    </source>
</evidence>
<dbReference type="PROSITE" id="PS50164">
    <property type="entry name" value="GIY_YIG"/>
    <property type="match status" value="1"/>
</dbReference>
<dbReference type="AlphaFoldDB" id="A0A2M8EX82"/>
<dbReference type="Gene3D" id="3.30.420.340">
    <property type="entry name" value="UvrC, RNAse H endonuclease domain"/>
    <property type="match status" value="1"/>
</dbReference>
<feature type="domain" description="GIY-YIG" evidence="6">
    <location>
        <begin position="18"/>
        <end position="95"/>
    </location>
</feature>
<evidence type="ECO:0000256" key="1">
    <source>
        <dbReference type="ARBA" id="ARBA00022490"/>
    </source>
</evidence>
<dbReference type="CDD" id="cd10434">
    <property type="entry name" value="GIY-YIG_UvrC_Cho"/>
    <property type="match status" value="1"/>
</dbReference>
<protein>
    <recommendedName>
        <fullName evidence="10">Excinuclease ABC subunit C</fullName>
    </recommendedName>
</protein>
<evidence type="ECO:0000256" key="3">
    <source>
        <dbReference type="ARBA" id="ARBA00022769"/>
    </source>
</evidence>
<accession>A0A2M8EX82</accession>
<dbReference type="InterPro" id="IPR001162">
    <property type="entry name" value="UvrC_RNase_H_dom"/>
</dbReference>
<sequence length="436" mass="51014">MSHQVISCEKSSLGSVPTTSGIYIFKDNAKPIYIGKSVNIRARLKSHFENAKVDLKEKAIIDSSKTISYIVTDSEFKALLLESKYIQKYKPRYNVRWRDDKGYLYIKVTIKDIYPKIFITRKENDKKSLYFGPFSSVRIIRSILKEIRRVFPFCTQKQLTKQKCFYAKIHLCNPCPSEIEKLKNEKEKIQAQKTYLQNIKNVVKVLDGKTELILKKLYLSIKEFNKTEEFEKSIPLRERILRLEGMLSNKRFDENMIDQYNQSTKQILALQVLLGKYMIVDSLCRIECFDMSTMTFENSSASMVVFTDGLSDKKEYKRFKIKQEANSDFEMFDEVLKRRFKNNWPMPDLLIVDGGKPQVRVAQRVFESLGITVPLIGIAKRPDRLIIGDDTLQTIKPYRHHLGFRLVQALRDESHRFAKKYHLFLRGKTDGIMKSV</sequence>
<dbReference type="EMBL" id="PFSC01000142">
    <property type="protein sequence ID" value="PJC30465.1"/>
    <property type="molecule type" value="Genomic_DNA"/>
</dbReference>
<dbReference type="Gene3D" id="3.40.1440.10">
    <property type="entry name" value="GIY-YIG endonuclease"/>
    <property type="match status" value="1"/>
</dbReference>
<dbReference type="InterPro" id="IPR000305">
    <property type="entry name" value="GIY-YIG_endonuc"/>
</dbReference>
<dbReference type="PROSITE" id="PS50165">
    <property type="entry name" value="UVRC"/>
    <property type="match status" value="1"/>
</dbReference>
<comment type="caution">
    <text evidence="8">The sequence shown here is derived from an EMBL/GenBank/DDBJ whole genome shotgun (WGS) entry which is preliminary data.</text>
</comment>
<evidence type="ECO:0000259" key="7">
    <source>
        <dbReference type="PROSITE" id="PS50165"/>
    </source>
</evidence>
<dbReference type="SMART" id="SM00465">
    <property type="entry name" value="GIYc"/>
    <property type="match status" value="1"/>
</dbReference>
<dbReference type="InterPro" id="IPR047296">
    <property type="entry name" value="GIY-YIG_UvrC_Cho"/>
</dbReference>
<evidence type="ECO:0000256" key="5">
    <source>
        <dbReference type="ARBA" id="ARBA00023204"/>
    </source>
</evidence>
<dbReference type="Pfam" id="PF01541">
    <property type="entry name" value="GIY-YIG"/>
    <property type="match status" value="1"/>
</dbReference>
<dbReference type="InterPro" id="IPR050066">
    <property type="entry name" value="UvrABC_protein_C"/>
</dbReference>
<feature type="domain" description="UvrC family homology region profile" evidence="7">
    <location>
        <begin position="165"/>
        <end position="366"/>
    </location>
</feature>
<name>A0A2M8EX82_9BACT</name>
<evidence type="ECO:0000256" key="4">
    <source>
        <dbReference type="ARBA" id="ARBA00022881"/>
    </source>
</evidence>
<dbReference type="GO" id="GO:0006289">
    <property type="term" value="P:nucleotide-excision repair"/>
    <property type="evidence" value="ECO:0007669"/>
    <property type="project" value="InterPro"/>
</dbReference>
<dbReference type="SUPFAM" id="SSF82771">
    <property type="entry name" value="GIY-YIG endonuclease"/>
    <property type="match status" value="1"/>
</dbReference>
<proteinExistence type="predicted"/>
<gene>
    <name evidence="8" type="ORF">CO051_05520</name>
</gene>
<keyword evidence="4" id="KW-0267">Excision nuclease</keyword>
<dbReference type="FunFam" id="3.40.1440.10:FF:000001">
    <property type="entry name" value="UvrABC system protein C"/>
    <property type="match status" value="1"/>
</dbReference>
<keyword evidence="2" id="KW-0227">DNA damage</keyword>
<dbReference type="GO" id="GO:0009380">
    <property type="term" value="C:excinuclease repair complex"/>
    <property type="evidence" value="ECO:0007669"/>
    <property type="project" value="TreeGrafter"/>
</dbReference>
<dbReference type="InterPro" id="IPR035901">
    <property type="entry name" value="GIY-YIG_endonuc_sf"/>
</dbReference>
<dbReference type="InterPro" id="IPR038476">
    <property type="entry name" value="UvrC_RNase_H_dom_sf"/>
</dbReference>
<organism evidence="8 9">
    <name type="scientific">Candidatus Roizmanbacteria bacterium CG_4_9_14_0_2_um_filter_39_13</name>
    <dbReference type="NCBI Taxonomy" id="1974839"/>
    <lineage>
        <taxon>Bacteria</taxon>
        <taxon>Candidatus Roizmaniibacteriota</taxon>
    </lineage>
</organism>
<dbReference type="Proteomes" id="UP000231383">
    <property type="component" value="Unassembled WGS sequence"/>
</dbReference>
<evidence type="ECO:0000313" key="8">
    <source>
        <dbReference type="EMBL" id="PJC30465.1"/>
    </source>
</evidence>
<dbReference type="PANTHER" id="PTHR30562">
    <property type="entry name" value="UVRC/OXIDOREDUCTASE"/>
    <property type="match status" value="1"/>
</dbReference>
<keyword evidence="1" id="KW-0963">Cytoplasm</keyword>
<evidence type="ECO:0000259" key="6">
    <source>
        <dbReference type="PROSITE" id="PS50164"/>
    </source>
</evidence>